<reference evidence="3 4" key="1">
    <citation type="submission" date="2018-05" db="EMBL/GenBank/DDBJ databases">
        <title>Complete genome sequence of Pseudomonas kribbensis 46-2(T).</title>
        <authorList>
            <person name="Jeong H."/>
            <person name="Lee S.-G."/>
            <person name="Rha E."/>
            <person name="Kim H."/>
        </authorList>
    </citation>
    <scope>NUCLEOTIDE SEQUENCE [LARGE SCALE GENOMIC DNA]</scope>
    <source>
        <strain evidence="3 4">46-2</strain>
    </source>
</reference>
<sequence length="154" mass="16389">MKRQLLFSLTLSMLASTAFALPAADQATPQVKSSHSVFSQTVAADGSDRTPQGQTLAENGRNRLEEKGLVQDGYDKTPQGQTLAEGGRDRLEEKGLVQDGYDKTPQGQTLASDGYDKTPQGQTLASDGYDKTPQGQTLAEGGGDRVIERNSALS</sequence>
<keyword evidence="2" id="KW-0732">Signal</keyword>
<name>A0A345RJP1_9PSED</name>
<feature type="region of interest" description="Disordered" evidence="1">
    <location>
        <begin position="28"/>
        <end position="154"/>
    </location>
</feature>
<keyword evidence="4" id="KW-1185">Reference proteome</keyword>
<protein>
    <recommendedName>
        <fullName evidence="5">Large exoproteins involved in heme utilization or adhesion</fullName>
    </recommendedName>
</protein>
<feature type="compositionally biased region" description="Basic and acidic residues" evidence="1">
    <location>
        <begin position="86"/>
        <end position="102"/>
    </location>
</feature>
<feature type="chain" id="PRO_5016946961" description="Large exoproteins involved in heme utilization or adhesion" evidence="2">
    <location>
        <begin position="21"/>
        <end position="154"/>
    </location>
</feature>
<dbReference type="KEGG" id="pke:DLD99_03165"/>
<evidence type="ECO:0000256" key="1">
    <source>
        <dbReference type="SAM" id="MobiDB-lite"/>
    </source>
</evidence>
<feature type="signal peptide" evidence="2">
    <location>
        <begin position="1"/>
        <end position="20"/>
    </location>
</feature>
<feature type="compositionally biased region" description="Basic and acidic residues" evidence="1">
    <location>
        <begin position="60"/>
        <end position="75"/>
    </location>
</feature>
<accession>A0A345RJP1</accession>
<evidence type="ECO:0000256" key="2">
    <source>
        <dbReference type="SAM" id="SignalP"/>
    </source>
</evidence>
<organism evidence="3 4">
    <name type="scientific">Pseudomonas kribbensis</name>
    <dbReference type="NCBI Taxonomy" id="1628086"/>
    <lineage>
        <taxon>Bacteria</taxon>
        <taxon>Pseudomonadati</taxon>
        <taxon>Pseudomonadota</taxon>
        <taxon>Gammaproteobacteria</taxon>
        <taxon>Pseudomonadales</taxon>
        <taxon>Pseudomonadaceae</taxon>
        <taxon>Pseudomonas</taxon>
    </lineage>
</organism>
<evidence type="ECO:0000313" key="4">
    <source>
        <dbReference type="Proteomes" id="UP000253720"/>
    </source>
</evidence>
<dbReference type="AlphaFoldDB" id="A0A345RJP1"/>
<gene>
    <name evidence="3" type="ORF">DLD99_03165</name>
</gene>
<dbReference type="RefSeq" id="WP_114881238.1">
    <property type="nucleotide sequence ID" value="NZ_CP029608.1"/>
</dbReference>
<dbReference type="Proteomes" id="UP000253720">
    <property type="component" value="Chromosome"/>
</dbReference>
<proteinExistence type="predicted"/>
<evidence type="ECO:0008006" key="5">
    <source>
        <dbReference type="Google" id="ProtNLM"/>
    </source>
</evidence>
<dbReference type="EMBL" id="CP029608">
    <property type="protein sequence ID" value="AXI59507.1"/>
    <property type="molecule type" value="Genomic_DNA"/>
</dbReference>
<evidence type="ECO:0000313" key="3">
    <source>
        <dbReference type="EMBL" id="AXI59507.1"/>
    </source>
</evidence>
<feature type="compositionally biased region" description="Polar residues" evidence="1">
    <location>
        <begin position="28"/>
        <end position="42"/>
    </location>
</feature>